<feature type="domain" description="DUF985" evidence="1">
    <location>
        <begin position="6"/>
        <end position="132"/>
    </location>
</feature>
<dbReference type="RefSeq" id="WP_187815412.1">
    <property type="nucleotide sequence ID" value="NZ_JACTVJ010000010.1"/>
</dbReference>
<dbReference type="Proteomes" id="UP000642284">
    <property type="component" value="Unassembled WGS sequence"/>
</dbReference>
<dbReference type="InterPro" id="IPR014710">
    <property type="entry name" value="RmlC-like_jellyroll"/>
</dbReference>
<name>A0ABR7SJ25_9ACTN</name>
<gene>
    <name evidence="2" type="ORF">H9Y04_20630</name>
</gene>
<sequence>MPHDWRRELELEPHGEGGYFRRIYTSPHTTQAPQGERPSASSIYYLLDASRPAGLLHRNRSDILHFLLDGGPVEYVTVDPGGALNRTRLGGTALFLPVPGGWWKASHLVDGARHALVAEVVTPGFDYADHEYATSAVLDELPHLAQALETFVRK</sequence>
<dbReference type="PANTHER" id="PTHR33387">
    <property type="entry name" value="RMLC-LIKE JELLY ROLL FOLD PROTEIN"/>
    <property type="match status" value="1"/>
</dbReference>
<dbReference type="InterPro" id="IPR039935">
    <property type="entry name" value="YML079W-like"/>
</dbReference>
<evidence type="ECO:0000259" key="1">
    <source>
        <dbReference type="Pfam" id="PF06172"/>
    </source>
</evidence>
<dbReference type="InterPro" id="IPR009327">
    <property type="entry name" value="Cupin_DUF985"/>
</dbReference>
<evidence type="ECO:0000313" key="3">
    <source>
        <dbReference type="Proteomes" id="UP000642284"/>
    </source>
</evidence>
<dbReference type="InterPro" id="IPR011051">
    <property type="entry name" value="RmlC_Cupin_sf"/>
</dbReference>
<dbReference type="CDD" id="cd06121">
    <property type="entry name" value="cupin_YML079wp"/>
    <property type="match status" value="1"/>
</dbReference>
<comment type="caution">
    <text evidence="2">The sequence shown here is derived from an EMBL/GenBank/DDBJ whole genome shotgun (WGS) entry which is preliminary data.</text>
</comment>
<keyword evidence="3" id="KW-1185">Reference proteome</keyword>
<reference evidence="2 3" key="1">
    <citation type="submission" date="2020-08" db="EMBL/GenBank/DDBJ databases">
        <title>Genemic of Streptomyces polyaspartic.</title>
        <authorList>
            <person name="Liu W."/>
        </authorList>
    </citation>
    <scope>NUCLEOTIDE SEQUENCE [LARGE SCALE GENOMIC DNA]</scope>
    <source>
        <strain evidence="2 3">TRM66268-LWL</strain>
    </source>
</reference>
<accession>A0ABR7SJ25</accession>
<evidence type="ECO:0000313" key="2">
    <source>
        <dbReference type="EMBL" id="MBC9714959.1"/>
    </source>
</evidence>
<dbReference type="Gene3D" id="2.60.120.10">
    <property type="entry name" value="Jelly Rolls"/>
    <property type="match status" value="1"/>
</dbReference>
<dbReference type="Pfam" id="PF06172">
    <property type="entry name" value="Cupin_5"/>
    <property type="match status" value="1"/>
</dbReference>
<dbReference type="PANTHER" id="PTHR33387:SF3">
    <property type="entry name" value="DUF985 DOMAIN-CONTAINING PROTEIN"/>
    <property type="match status" value="1"/>
</dbReference>
<dbReference type="EMBL" id="JACTVJ010000010">
    <property type="protein sequence ID" value="MBC9714959.1"/>
    <property type="molecule type" value="Genomic_DNA"/>
</dbReference>
<protein>
    <submittedName>
        <fullName evidence="2">Cupin domain-containing protein</fullName>
    </submittedName>
</protein>
<organism evidence="2 3">
    <name type="scientific">Streptomyces polyasparticus</name>
    <dbReference type="NCBI Taxonomy" id="2767826"/>
    <lineage>
        <taxon>Bacteria</taxon>
        <taxon>Bacillati</taxon>
        <taxon>Actinomycetota</taxon>
        <taxon>Actinomycetes</taxon>
        <taxon>Kitasatosporales</taxon>
        <taxon>Streptomycetaceae</taxon>
        <taxon>Streptomyces</taxon>
    </lineage>
</organism>
<proteinExistence type="predicted"/>
<dbReference type="SUPFAM" id="SSF51182">
    <property type="entry name" value="RmlC-like cupins"/>
    <property type="match status" value="1"/>
</dbReference>